<feature type="region of interest" description="Disordered" evidence="1">
    <location>
        <begin position="78"/>
        <end position="99"/>
    </location>
</feature>
<gene>
    <name evidence="2" type="ORF">GSTUAT00005146001</name>
</gene>
<sequence length="99" mass="11621">MAWYHPQHGSSSKPRKNEERLQIRLLVHRYRRVAHAPVVRISIYRQQCDMVWAGTVASSLPIIMPRFVDPEEPPLFFPHPPRSFEANPDPETRQPNQVQ</sequence>
<dbReference type="EMBL" id="LN891039">
    <property type="protein sequence ID" value="CUS10761.1"/>
    <property type="molecule type" value="Genomic_DNA"/>
</dbReference>
<evidence type="ECO:0000313" key="2">
    <source>
        <dbReference type="EMBL" id="CUS10761.1"/>
    </source>
</evidence>
<keyword evidence="3" id="KW-1185">Reference proteome</keyword>
<proteinExistence type="predicted"/>
<protein>
    <submittedName>
        <fullName evidence="2">Uncharacterized protein</fullName>
    </submittedName>
</protein>
<dbReference type="AlphaFoldDB" id="A0A292PVE3"/>
<name>A0A292PVE3_9PEZI</name>
<dbReference type="Proteomes" id="UP001412239">
    <property type="component" value="Unassembled WGS sequence"/>
</dbReference>
<evidence type="ECO:0000313" key="3">
    <source>
        <dbReference type="Proteomes" id="UP001412239"/>
    </source>
</evidence>
<reference evidence="2" key="1">
    <citation type="submission" date="2015-10" db="EMBL/GenBank/DDBJ databases">
        <authorList>
            <person name="Regsiter A."/>
            <person name="william w."/>
        </authorList>
    </citation>
    <scope>NUCLEOTIDE SEQUENCE</scope>
    <source>
        <strain evidence="2">Montdore</strain>
    </source>
</reference>
<evidence type="ECO:0000256" key="1">
    <source>
        <dbReference type="SAM" id="MobiDB-lite"/>
    </source>
</evidence>
<accession>A0A292PVE3</accession>
<organism evidence="2 3">
    <name type="scientific">Tuber aestivum</name>
    <name type="common">summer truffle</name>
    <dbReference type="NCBI Taxonomy" id="59557"/>
    <lineage>
        <taxon>Eukaryota</taxon>
        <taxon>Fungi</taxon>
        <taxon>Dikarya</taxon>
        <taxon>Ascomycota</taxon>
        <taxon>Pezizomycotina</taxon>
        <taxon>Pezizomycetes</taxon>
        <taxon>Pezizales</taxon>
        <taxon>Tuberaceae</taxon>
        <taxon>Tuber</taxon>
    </lineage>
</organism>